<dbReference type="VEuPathDB" id="VectorBase:PPAPM1_002094"/>
<sequence length="258" mass="29599">MVMMIYYETTSTYQAEDGVTSLKKIFTWLWLFVPITITSLARVWFIALMNISELYLGITNEILDTTGVNLEAQAEFPARKWTKEPIFDDSLGQKLMRLCHLHAELGKISHSINHIFHLENLLAMLFTLLLSVTQMYFIYLAALNQQVPPLFRAADNMILSIYYVLFGLWKVFYVIWSASQVKQQAQLTGSYLHQIAIAVDEVPCYRFINQLSVQIWQQRLEFPVIGFFLLDMSTIGTFSGAILVYVVILIQFNLAGGS</sequence>
<evidence type="ECO:0000313" key="8">
    <source>
        <dbReference type="EnsemblMetazoa" id="PPAI003611-PA"/>
    </source>
</evidence>
<keyword evidence="6" id="KW-0675">Receptor</keyword>
<organism evidence="8 9">
    <name type="scientific">Phlebotomus papatasi</name>
    <name type="common">Sandfly</name>
    <dbReference type="NCBI Taxonomy" id="29031"/>
    <lineage>
        <taxon>Eukaryota</taxon>
        <taxon>Metazoa</taxon>
        <taxon>Ecdysozoa</taxon>
        <taxon>Arthropoda</taxon>
        <taxon>Hexapoda</taxon>
        <taxon>Insecta</taxon>
        <taxon>Pterygota</taxon>
        <taxon>Neoptera</taxon>
        <taxon>Endopterygota</taxon>
        <taxon>Diptera</taxon>
        <taxon>Nematocera</taxon>
        <taxon>Psychodoidea</taxon>
        <taxon>Psychodidae</taxon>
        <taxon>Phlebotomus</taxon>
        <taxon>Phlebotomus</taxon>
    </lineage>
</organism>
<dbReference type="PANTHER" id="PTHR21143">
    <property type="entry name" value="INVERTEBRATE GUSTATORY RECEPTOR"/>
    <property type="match status" value="1"/>
</dbReference>
<keyword evidence="2" id="KW-1003">Cell membrane</keyword>
<evidence type="ECO:0000256" key="4">
    <source>
        <dbReference type="ARBA" id="ARBA00022989"/>
    </source>
</evidence>
<accession>A0A1B0D7T8</accession>
<evidence type="ECO:0000256" key="2">
    <source>
        <dbReference type="ARBA" id="ARBA00022475"/>
    </source>
</evidence>
<dbReference type="Proteomes" id="UP000092462">
    <property type="component" value="Unassembled WGS sequence"/>
</dbReference>
<proteinExistence type="predicted"/>
<dbReference type="GO" id="GO:0030424">
    <property type="term" value="C:axon"/>
    <property type="evidence" value="ECO:0007669"/>
    <property type="project" value="TreeGrafter"/>
</dbReference>
<dbReference type="InterPro" id="IPR013604">
    <property type="entry name" value="7TM_chemorcpt"/>
</dbReference>
<dbReference type="VEuPathDB" id="VectorBase:PPAI003611"/>
<evidence type="ECO:0000256" key="1">
    <source>
        <dbReference type="ARBA" id="ARBA00004651"/>
    </source>
</evidence>
<dbReference type="GO" id="GO:0050909">
    <property type="term" value="P:sensory perception of taste"/>
    <property type="evidence" value="ECO:0007669"/>
    <property type="project" value="InterPro"/>
</dbReference>
<name>A0A1B0D7T8_PHLPP</name>
<dbReference type="GO" id="GO:0043025">
    <property type="term" value="C:neuronal cell body"/>
    <property type="evidence" value="ECO:0007669"/>
    <property type="project" value="TreeGrafter"/>
</dbReference>
<dbReference type="EMBL" id="AJVK01023315">
    <property type="status" value="NOT_ANNOTATED_CDS"/>
    <property type="molecule type" value="Genomic_DNA"/>
</dbReference>
<reference evidence="8" key="1">
    <citation type="submission" date="2022-08" db="UniProtKB">
        <authorList>
            <consortium name="EnsemblMetazoa"/>
        </authorList>
    </citation>
    <scope>IDENTIFICATION</scope>
    <source>
        <strain evidence="8">Israel</strain>
    </source>
</reference>
<dbReference type="GO" id="GO:0005886">
    <property type="term" value="C:plasma membrane"/>
    <property type="evidence" value="ECO:0007669"/>
    <property type="project" value="UniProtKB-SubCell"/>
</dbReference>
<keyword evidence="3" id="KW-0812">Transmembrane</keyword>
<protein>
    <submittedName>
        <fullName evidence="8">Uncharacterized protein</fullName>
    </submittedName>
</protein>
<evidence type="ECO:0000256" key="3">
    <source>
        <dbReference type="ARBA" id="ARBA00022692"/>
    </source>
</evidence>
<evidence type="ECO:0000256" key="6">
    <source>
        <dbReference type="ARBA" id="ARBA00023170"/>
    </source>
</evidence>
<dbReference type="PANTHER" id="PTHR21143:SF133">
    <property type="entry name" value="GUSTATORY AND PHEROMONE RECEPTOR 32A-RELATED"/>
    <property type="match status" value="1"/>
</dbReference>
<keyword evidence="9" id="KW-1185">Reference proteome</keyword>
<dbReference type="EnsemblMetazoa" id="PPAI003611-RA">
    <property type="protein sequence ID" value="PPAI003611-PA"/>
    <property type="gene ID" value="PPAI003611"/>
</dbReference>
<dbReference type="GO" id="GO:0007635">
    <property type="term" value="P:chemosensory behavior"/>
    <property type="evidence" value="ECO:0007669"/>
    <property type="project" value="TreeGrafter"/>
</dbReference>
<evidence type="ECO:0000313" key="9">
    <source>
        <dbReference type="Proteomes" id="UP000092462"/>
    </source>
</evidence>
<dbReference type="GO" id="GO:0007165">
    <property type="term" value="P:signal transduction"/>
    <property type="evidence" value="ECO:0007669"/>
    <property type="project" value="UniProtKB-KW"/>
</dbReference>
<keyword evidence="4" id="KW-1133">Transmembrane helix</keyword>
<keyword evidence="5" id="KW-0472">Membrane</keyword>
<evidence type="ECO:0000256" key="5">
    <source>
        <dbReference type="ARBA" id="ARBA00023136"/>
    </source>
</evidence>
<dbReference type="GO" id="GO:0030425">
    <property type="term" value="C:dendrite"/>
    <property type="evidence" value="ECO:0007669"/>
    <property type="project" value="TreeGrafter"/>
</dbReference>
<keyword evidence="7" id="KW-0807">Transducer</keyword>
<comment type="subcellular location">
    <subcellularLocation>
        <location evidence="1">Cell membrane</location>
        <topology evidence="1">Multi-pass membrane protein</topology>
    </subcellularLocation>
</comment>
<evidence type="ECO:0000256" key="7">
    <source>
        <dbReference type="ARBA" id="ARBA00023224"/>
    </source>
</evidence>
<dbReference type="AlphaFoldDB" id="A0A1B0D7T8"/>
<dbReference type="Pfam" id="PF08395">
    <property type="entry name" value="7tm_7"/>
    <property type="match status" value="1"/>
</dbReference>
<dbReference type="GO" id="GO:0008049">
    <property type="term" value="P:male courtship behavior"/>
    <property type="evidence" value="ECO:0007669"/>
    <property type="project" value="TreeGrafter"/>
</dbReference>